<dbReference type="RefSeq" id="WP_125150394.1">
    <property type="nucleotide sequence ID" value="NZ_UYIV01000001.1"/>
</dbReference>
<evidence type="ECO:0000313" key="2">
    <source>
        <dbReference type="Proteomes" id="UP000270205"/>
    </source>
</evidence>
<organism evidence="1 2">
    <name type="scientific">Bergeyella zoohelcum</name>
    <dbReference type="NCBI Taxonomy" id="1015"/>
    <lineage>
        <taxon>Bacteria</taxon>
        <taxon>Pseudomonadati</taxon>
        <taxon>Bacteroidota</taxon>
        <taxon>Flavobacteriia</taxon>
        <taxon>Flavobacteriales</taxon>
        <taxon>Weeksellaceae</taxon>
        <taxon>Bergeyella</taxon>
    </lineage>
</organism>
<gene>
    <name evidence="1" type="ORF">NCTC12929_00104</name>
</gene>
<dbReference type="Proteomes" id="UP000270205">
    <property type="component" value="Unassembled WGS sequence"/>
</dbReference>
<accession>A0A7Z8YL94</accession>
<name>A0A7Z8YL94_9FLAO</name>
<reference evidence="1 2" key="1">
    <citation type="submission" date="2018-11" db="EMBL/GenBank/DDBJ databases">
        <authorList>
            <consortium name="Pathogen Informatics"/>
        </authorList>
    </citation>
    <scope>NUCLEOTIDE SEQUENCE [LARGE SCALE GENOMIC DNA]</scope>
    <source>
        <strain evidence="1 2">NCTC12929</strain>
    </source>
</reference>
<dbReference type="EMBL" id="UYIV01000001">
    <property type="protein sequence ID" value="VDH02641.1"/>
    <property type="molecule type" value="Genomic_DNA"/>
</dbReference>
<comment type="caution">
    <text evidence="1">The sequence shown here is derived from an EMBL/GenBank/DDBJ whole genome shotgun (WGS) entry which is preliminary data.</text>
</comment>
<sequence>MSENIFGLDALLKQQDTGLIRYSIRMYEKDWDRLINFRRYKVVEIGERAYNNTSAIEEAVEILKEKYEIPRADSPTKLISGRRSRDSKYKSKDTSIMLSKETMDYIKDFLAYKAYVKGELDYTRMRFFEEVMNVLEEKYNISK</sequence>
<proteinExistence type="predicted"/>
<protein>
    <submittedName>
        <fullName evidence="1">Uncharacterized protein</fullName>
    </submittedName>
</protein>
<dbReference type="AlphaFoldDB" id="A0A7Z8YL94"/>
<evidence type="ECO:0000313" key="1">
    <source>
        <dbReference type="EMBL" id="VDH02641.1"/>
    </source>
</evidence>